<comment type="caution">
    <text evidence="1">The sequence shown here is derived from an EMBL/GenBank/DDBJ whole genome shotgun (WGS) entry which is preliminary data.</text>
</comment>
<proteinExistence type="predicted"/>
<sequence>MQLYDNFDSPTPQRNLQPRLNIVADSQFPDAVQWETFLEFIAGQNITVACLDCRAIDRELSGSIYDSIQVLRLAGDASFRYFLRALEDYGSFTVLECIHFQSVSVAPIARTIPAVKRWHSARCAAGGRKVTFNFHWCGISESNVLALERSKCKVRWDGIDCGQ</sequence>
<evidence type="ECO:0000313" key="1">
    <source>
        <dbReference type="EMBL" id="KAF9497996.1"/>
    </source>
</evidence>
<organism evidence="1 2">
    <name type="scientific">Pleurotus eryngii</name>
    <name type="common">Boletus of the steppes</name>
    <dbReference type="NCBI Taxonomy" id="5323"/>
    <lineage>
        <taxon>Eukaryota</taxon>
        <taxon>Fungi</taxon>
        <taxon>Dikarya</taxon>
        <taxon>Basidiomycota</taxon>
        <taxon>Agaricomycotina</taxon>
        <taxon>Agaricomycetes</taxon>
        <taxon>Agaricomycetidae</taxon>
        <taxon>Agaricales</taxon>
        <taxon>Pleurotineae</taxon>
        <taxon>Pleurotaceae</taxon>
        <taxon>Pleurotus</taxon>
    </lineage>
</organism>
<reference evidence="1" key="1">
    <citation type="submission" date="2020-11" db="EMBL/GenBank/DDBJ databases">
        <authorList>
            <consortium name="DOE Joint Genome Institute"/>
            <person name="Ahrendt S."/>
            <person name="Riley R."/>
            <person name="Andreopoulos W."/>
            <person name="Labutti K."/>
            <person name="Pangilinan J."/>
            <person name="Ruiz-Duenas F.J."/>
            <person name="Barrasa J.M."/>
            <person name="Sanchez-Garcia M."/>
            <person name="Camarero S."/>
            <person name="Miyauchi S."/>
            <person name="Serrano A."/>
            <person name="Linde D."/>
            <person name="Babiker R."/>
            <person name="Drula E."/>
            <person name="Ayuso-Fernandez I."/>
            <person name="Pacheco R."/>
            <person name="Padilla G."/>
            <person name="Ferreira P."/>
            <person name="Barriuso J."/>
            <person name="Kellner H."/>
            <person name="Castanera R."/>
            <person name="Alfaro M."/>
            <person name="Ramirez L."/>
            <person name="Pisabarro A.G."/>
            <person name="Kuo A."/>
            <person name="Tritt A."/>
            <person name="Lipzen A."/>
            <person name="He G."/>
            <person name="Yan M."/>
            <person name="Ng V."/>
            <person name="Cullen D."/>
            <person name="Martin F."/>
            <person name="Rosso M.-N."/>
            <person name="Henrissat B."/>
            <person name="Hibbett D."/>
            <person name="Martinez A.T."/>
            <person name="Grigoriev I.V."/>
        </authorList>
    </citation>
    <scope>NUCLEOTIDE SEQUENCE</scope>
    <source>
        <strain evidence="1">ATCC 90797</strain>
    </source>
</reference>
<dbReference type="Proteomes" id="UP000807025">
    <property type="component" value="Unassembled WGS sequence"/>
</dbReference>
<gene>
    <name evidence="1" type="ORF">BDN71DRAFT_516278</name>
</gene>
<dbReference type="EMBL" id="MU154540">
    <property type="protein sequence ID" value="KAF9497996.1"/>
    <property type="molecule type" value="Genomic_DNA"/>
</dbReference>
<accession>A0A9P6A2F7</accession>
<evidence type="ECO:0000313" key="2">
    <source>
        <dbReference type="Proteomes" id="UP000807025"/>
    </source>
</evidence>
<name>A0A9P6A2F7_PLEER</name>
<protein>
    <submittedName>
        <fullName evidence="1">Uncharacterized protein</fullName>
    </submittedName>
</protein>
<keyword evidence="2" id="KW-1185">Reference proteome</keyword>
<dbReference type="AlphaFoldDB" id="A0A9P6A2F7"/>